<evidence type="ECO:0008006" key="4">
    <source>
        <dbReference type="Google" id="ProtNLM"/>
    </source>
</evidence>
<name>A0A2S1YKJ3_9FLAO</name>
<accession>A0A2S1YKJ3</accession>
<dbReference type="Proteomes" id="UP000245250">
    <property type="component" value="Chromosome"/>
</dbReference>
<dbReference type="AlphaFoldDB" id="A0A2S1YKJ3"/>
<evidence type="ECO:0000313" key="2">
    <source>
        <dbReference type="EMBL" id="AWK04590.1"/>
    </source>
</evidence>
<evidence type="ECO:0000256" key="1">
    <source>
        <dbReference type="SAM" id="SignalP"/>
    </source>
</evidence>
<keyword evidence="1" id="KW-0732">Signal</keyword>
<proteinExistence type="predicted"/>
<protein>
    <recommendedName>
        <fullName evidence="4">DUF4595 domain-containing protein</fullName>
    </recommendedName>
</protein>
<dbReference type="EMBL" id="CP029255">
    <property type="protein sequence ID" value="AWK04590.1"/>
    <property type="molecule type" value="Genomic_DNA"/>
</dbReference>
<gene>
    <name evidence="2" type="ORF">HYN56_10265</name>
</gene>
<dbReference type="PROSITE" id="PS51257">
    <property type="entry name" value="PROKAR_LIPOPROTEIN"/>
    <property type="match status" value="1"/>
</dbReference>
<dbReference type="RefSeq" id="WP_109192087.1">
    <property type="nucleotide sequence ID" value="NZ_CP029255.1"/>
</dbReference>
<evidence type="ECO:0000313" key="3">
    <source>
        <dbReference type="Proteomes" id="UP000245250"/>
    </source>
</evidence>
<reference evidence="2 3" key="1">
    <citation type="submission" date="2018-05" db="EMBL/GenBank/DDBJ databases">
        <title>Genome sequencing of Flavobacterium sp. HYN0056.</title>
        <authorList>
            <person name="Yi H."/>
            <person name="Baek C."/>
        </authorList>
    </citation>
    <scope>NUCLEOTIDE SEQUENCE [LARGE SCALE GENOMIC DNA]</scope>
    <source>
        <strain evidence="2 3">HYN0056</strain>
    </source>
</reference>
<feature type="chain" id="PRO_5015784047" description="DUF4595 domain-containing protein" evidence="1">
    <location>
        <begin position="19"/>
        <end position="259"/>
    </location>
</feature>
<dbReference type="KEGG" id="fcr:HYN56_10265"/>
<keyword evidence="3" id="KW-1185">Reference proteome</keyword>
<sequence length="259" mass="29439">MKKIILLFCIAISLVSCSNDDNSSPDENSIPAQKPSRIVTLGLSSLGVSNIEYENNKILRENYMNGAFTEYTYTGNFVTKLQKFNSDKSIQFTIEYSYTNGKLASSVNWTGKDDTEYYKIKYVHNNDNTVTFQEFYRNSIKRVEEKTAFSGTLIYKSGNLVKSEVKNFDTFSVYNYEYDTKNSPLKNVVGYNLLLDREHDLSVNNVIKIAGTVTKTTGNKETSDYLITYTYDYDENDFPIERKNFDGTGASAGGAIFNY</sequence>
<feature type="signal peptide" evidence="1">
    <location>
        <begin position="1"/>
        <end position="18"/>
    </location>
</feature>
<dbReference type="OrthoDB" id="1376969at2"/>
<organism evidence="2 3">
    <name type="scientific">Flavobacterium crocinum</name>
    <dbReference type="NCBI Taxonomy" id="2183896"/>
    <lineage>
        <taxon>Bacteria</taxon>
        <taxon>Pseudomonadati</taxon>
        <taxon>Bacteroidota</taxon>
        <taxon>Flavobacteriia</taxon>
        <taxon>Flavobacteriales</taxon>
        <taxon>Flavobacteriaceae</taxon>
        <taxon>Flavobacterium</taxon>
    </lineage>
</organism>